<sequence>MPEETEDIKLPSTLIAYLSSLPLPNPHRQDITKSPSTICCITFSRQSSTIKGTTYPDKHLPGGLFTNKNSVRGASCLVLSASLFLGPLYKLSYEQLFLRTPVKTSHKWSANKPTKR</sequence>
<protein>
    <submittedName>
        <fullName evidence="1">Uncharacterized protein</fullName>
    </submittedName>
</protein>
<accession>A0A8X6N7R2</accession>
<name>A0A8X6N7R2_NEPPI</name>
<dbReference type="EMBL" id="BMAW01006344">
    <property type="protein sequence ID" value="GFS98463.1"/>
    <property type="molecule type" value="Genomic_DNA"/>
</dbReference>
<evidence type="ECO:0000313" key="2">
    <source>
        <dbReference type="Proteomes" id="UP000887013"/>
    </source>
</evidence>
<reference evidence="1" key="1">
    <citation type="submission" date="2020-08" db="EMBL/GenBank/DDBJ databases">
        <title>Multicomponent nature underlies the extraordinary mechanical properties of spider dragline silk.</title>
        <authorList>
            <person name="Kono N."/>
            <person name="Nakamura H."/>
            <person name="Mori M."/>
            <person name="Yoshida Y."/>
            <person name="Ohtoshi R."/>
            <person name="Malay A.D."/>
            <person name="Moran D.A.P."/>
            <person name="Tomita M."/>
            <person name="Numata K."/>
            <person name="Arakawa K."/>
        </authorList>
    </citation>
    <scope>NUCLEOTIDE SEQUENCE</scope>
</reference>
<evidence type="ECO:0000313" key="1">
    <source>
        <dbReference type="EMBL" id="GFS98463.1"/>
    </source>
</evidence>
<comment type="caution">
    <text evidence="1">The sequence shown here is derived from an EMBL/GenBank/DDBJ whole genome shotgun (WGS) entry which is preliminary data.</text>
</comment>
<proteinExistence type="predicted"/>
<organism evidence="1 2">
    <name type="scientific">Nephila pilipes</name>
    <name type="common">Giant wood spider</name>
    <name type="synonym">Nephila maculata</name>
    <dbReference type="NCBI Taxonomy" id="299642"/>
    <lineage>
        <taxon>Eukaryota</taxon>
        <taxon>Metazoa</taxon>
        <taxon>Ecdysozoa</taxon>
        <taxon>Arthropoda</taxon>
        <taxon>Chelicerata</taxon>
        <taxon>Arachnida</taxon>
        <taxon>Araneae</taxon>
        <taxon>Araneomorphae</taxon>
        <taxon>Entelegynae</taxon>
        <taxon>Araneoidea</taxon>
        <taxon>Nephilidae</taxon>
        <taxon>Nephila</taxon>
    </lineage>
</organism>
<keyword evidence="2" id="KW-1185">Reference proteome</keyword>
<gene>
    <name evidence="1" type="ORF">NPIL_252051</name>
</gene>
<dbReference type="AlphaFoldDB" id="A0A8X6N7R2"/>
<dbReference type="Proteomes" id="UP000887013">
    <property type="component" value="Unassembled WGS sequence"/>
</dbReference>